<dbReference type="NCBIfam" id="NF045677">
    <property type="entry name" value="FeRespRegIrr"/>
    <property type="match status" value="1"/>
</dbReference>
<evidence type="ECO:0000313" key="2">
    <source>
        <dbReference type="EMBL" id="MDF2094558.1"/>
    </source>
</evidence>
<dbReference type="Pfam" id="PF01475">
    <property type="entry name" value="FUR"/>
    <property type="match status" value="1"/>
</dbReference>
<dbReference type="PANTHER" id="PTHR33202">
    <property type="entry name" value="ZINC UPTAKE REGULATION PROTEIN"/>
    <property type="match status" value="1"/>
</dbReference>
<reference evidence="2 3" key="1">
    <citation type="submission" date="2023-03" db="EMBL/GenBank/DDBJ databases">
        <title>Fodinicurvata sp. CAU 1616 isolated from sea sendiment.</title>
        <authorList>
            <person name="Kim W."/>
        </authorList>
    </citation>
    <scope>NUCLEOTIDE SEQUENCE [LARGE SCALE GENOMIC DNA]</scope>
    <source>
        <strain evidence="2 3">CAU 1616</strain>
    </source>
</reference>
<name>A0ABT5YHZ2_9PROT</name>
<evidence type="ECO:0000256" key="1">
    <source>
        <dbReference type="RuleBase" id="RU364037"/>
    </source>
</evidence>
<dbReference type="InterPro" id="IPR036388">
    <property type="entry name" value="WH-like_DNA-bd_sf"/>
</dbReference>
<keyword evidence="3" id="KW-1185">Reference proteome</keyword>
<keyword evidence="1" id="KW-0678">Repressor</keyword>
<dbReference type="CDD" id="cd07153">
    <property type="entry name" value="Fur_like"/>
    <property type="match status" value="1"/>
</dbReference>
<dbReference type="NCBIfam" id="NF045678">
    <property type="entry name" value="TransRegIrrA"/>
    <property type="match status" value="1"/>
</dbReference>
<keyword evidence="1" id="KW-0963">Cytoplasm</keyword>
<evidence type="ECO:0000313" key="3">
    <source>
        <dbReference type="Proteomes" id="UP001215503"/>
    </source>
</evidence>
<dbReference type="PANTHER" id="PTHR33202:SF7">
    <property type="entry name" value="FERRIC UPTAKE REGULATION PROTEIN"/>
    <property type="match status" value="1"/>
</dbReference>
<sequence>MRPYSGLIDRLKAVGLRPTRQRLALSRLLFEEDGSADRHRHVTAEQLHGEALDGGIRVSLATIYNTLNQFTRAGLLREVVVEPGRSYYDTNVDDHHHFYFEGSGRLLDIPGESVHLDRLPEAPEGSSVRRVDVIIRLSDEG</sequence>
<dbReference type="EMBL" id="JARHUD010000001">
    <property type="protein sequence ID" value="MDF2094558.1"/>
    <property type="molecule type" value="Genomic_DNA"/>
</dbReference>
<keyword evidence="1" id="KW-0804">Transcription</keyword>
<proteinExistence type="inferred from homology"/>
<gene>
    <name evidence="1" type="primary">fur</name>
    <name evidence="2" type="ORF">P2G67_01050</name>
</gene>
<keyword evidence="1" id="KW-0479">Metal-binding</keyword>
<dbReference type="InterPro" id="IPR036390">
    <property type="entry name" value="WH_DNA-bd_sf"/>
</dbReference>
<keyword evidence="1" id="KW-0238">DNA-binding</keyword>
<organism evidence="2 3">
    <name type="scientific">Aquibaculum arenosum</name>
    <dbReference type="NCBI Taxonomy" id="3032591"/>
    <lineage>
        <taxon>Bacteria</taxon>
        <taxon>Pseudomonadati</taxon>
        <taxon>Pseudomonadota</taxon>
        <taxon>Alphaproteobacteria</taxon>
        <taxon>Rhodospirillales</taxon>
        <taxon>Rhodovibrionaceae</taxon>
        <taxon>Aquibaculum</taxon>
    </lineage>
</organism>
<dbReference type="Gene3D" id="1.10.10.10">
    <property type="entry name" value="Winged helix-like DNA-binding domain superfamily/Winged helix DNA-binding domain"/>
    <property type="match status" value="1"/>
</dbReference>
<dbReference type="InterPro" id="IPR002481">
    <property type="entry name" value="FUR"/>
</dbReference>
<keyword evidence="1" id="KW-0862">Zinc</keyword>
<keyword evidence="1" id="KW-0408">Iron</keyword>
<keyword evidence="1" id="KW-0805">Transcription regulation</keyword>
<dbReference type="SUPFAM" id="SSF46785">
    <property type="entry name" value="Winged helix' DNA-binding domain"/>
    <property type="match status" value="1"/>
</dbReference>
<dbReference type="Proteomes" id="UP001215503">
    <property type="component" value="Unassembled WGS sequence"/>
</dbReference>
<comment type="subcellular location">
    <subcellularLocation>
        <location evidence="1">Cytoplasm</location>
    </subcellularLocation>
</comment>
<comment type="caution">
    <text evidence="2">The sequence shown here is derived from an EMBL/GenBank/DDBJ whole genome shotgun (WGS) entry which is preliminary data.</text>
</comment>
<comment type="subunit">
    <text evidence="1">Homodimer.</text>
</comment>
<protein>
    <recommendedName>
        <fullName evidence="1">Ferric uptake regulation protein</fullName>
    </recommendedName>
</protein>
<comment type="similarity">
    <text evidence="1">Belongs to the Fur family.</text>
</comment>
<accession>A0ABT5YHZ2</accession>